<keyword evidence="7 12" id="KW-1133">Transmembrane helix</keyword>
<feature type="transmembrane region" description="Helical" evidence="12">
    <location>
        <begin position="256"/>
        <end position="274"/>
    </location>
</feature>
<evidence type="ECO:0000256" key="3">
    <source>
        <dbReference type="ARBA" id="ARBA00022448"/>
    </source>
</evidence>
<dbReference type="GO" id="GO:0098719">
    <property type="term" value="P:sodium ion import across plasma membrane"/>
    <property type="evidence" value="ECO:0007669"/>
    <property type="project" value="TreeGrafter"/>
</dbReference>
<feature type="transmembrane region" description="Helical" evidence="12">
    <location>
        <begin position="6"/>
        <end position="24"/>
    </location>
</feature>
<evidence type="ECO:0000313" key="15">
    <source>
        <dbReference type="Proteomes" id="UP000243073"/>
    </source>
</evidence>
<comment type="similarity">
    <text evidence="2">Belongs to the monovalent cation:proton antiporter 1 (CPA1) transporter (TC 2.A.36) family.</text>
</comment>
<keyword evidence="6 12" id="KW-0812">Transmembrane</keyword>
<feature type="transmembrane region" description="Helical" evidence="12">
    <location>
        <begin position="295"/>
        <end position="313"/>
    </location>
</feature>
<keyword evidence="4" id="KW-0050">Antiport</keyword>
<proteinExistence type="inferred from homology"/>
<dbReference type="PANTHER" id="PTHR10110">
    <property type="entry name" value="SODIUM/HYDROGEN EXCHANGER"/>
    <property type="match status" value="1"/>
</dbReference>
<keyword evidence="11" id="KW-0739">Sodium transport</keyword>
<evidence type="ECO:0000256" key="5">
    <source>
        <dbReference type="ARBA" id="ARBA00022475"/>
    </source>
</evidence>
<evidence type="ECO:0000256" key="7">
    <source>
        <dbReference type="ARBA" id="ARBA00022989"/>
    </source>
</evidence>
<feature type="transmembrane region" description="Helical" evidence="12">
    <location>
        <begin position="102"/>
        <end position="125"/>
    </location>
</feature>
<evidence type="ECO:0000313" key="14">
    <source>
        <dbReference type="EMBL" id="OIN10278.1"/>
    </source>
</evidence>
<dbReference type="STRING" id="1414654.BFR47_13550"/>
<feature type="transmembrane region" description="Helical" evidence="12">
    <location>
        <begin position="196"/>
        <end position="220"/>
    </location>
</feature>
<keyword evidence="15" id="KW-1185">Reference proteome</keyword>
<evidence type="ECO:0000256" key="10">
    <source>
        <dbReference type="ARBA" id="ARBA00023136"/>
    </source>
</evidence>
<evidence type="ECO:0000256" key="1">
    <source>
        <dbReference type="ARBA" id="ARBA00004651"/>
    </source>
</evidence>
<feature type="transmembrane region" description="Helical" evidence="12">
    <location>
        <begin position="394"/>
        <end position="415"/>
    </location>
</feature>
<comment type="caution">
    <text evidence="14">The sequence shown here is derived from an EMBL/GenBank/DDBJ whole genome shotgun (WGS) entry which is preliminary data.</text>
</comment>
<organism evidence="14 15">
    <name type="scientific">Oceanisphaera psychrotolerans</name>
    <dbReference type="NCBI Taxonomy" id="1414654"/>
    <lineage>
        <taxon>Bacteria</taxon>
        <taxon>Pseudomonadati</taxon>
        <taxon>Pseudomonadota</taxon>
        <taxon>Gammaproteobacteria</taxon>
        <taxon>Aeromonadales</taxon>
        <taxon>Aeromonadaceae</taxon>
        <taxon>Oceanisphaera</taxon>
    </lineage>
</organism>
<feature type="transmembrane region" description="Helical" evidence="12">
    <location>
        <begin position="172"/>
        <end position="190"/>
    </location>
</feature>
<evidence type="ECO:0000259" key="13">
    <source>
        <dbReference type="Pfam" id="PF00999"/>
    </source>
</evidence>
<dbReference type="GO" id="GO:0015386">
    <property type="term" value="F:potassium:proton antiporter activity"/>
    <property type="evidence" value="ECO:0007669"/>
    <property type="project" value="TreeGrafter"/>
</dbReference>
<accession>A0A1J4QG13</accession>
<dbReference type="Pfam" id="PF00999">
    <property type="entry name" value="Na_H_Exchanger"/>
    <property type="match status" value="1"/>
</dbReference>
<evidence type="ECO:0000256" key="2">
    <source>
        <dbReference type="ARBA" id="ARBA00007367"/>
    </source>
</evidence>
<dbReference type="AlphaFoldDB" id="A0A1J4QG13"/>
<dbReference type="RefSeq" id="WP_071472516.1">
    <property type="nucleotide sequence ID" value="NZ_MDKE01000017.1"/>
</dbReference>
<keyword evidence="10 12" id="KW-0472">Membrane</keyword>
<dbReference type="GO" id="GO:0051453">
    <property type="term" value="P:regulation of intracellular pH"/>
    <property type="evidence" value="ECO:0007669"/>
    <property type="project" value="TreeGrafter"/>
</dbReference>
<feature type="domain" description="Cation/H+ exchanger transmembrane" evidence="13">
    <location>
        <begin position="33"/>
        <end position="416"/>
    </location>
</feature>
<dbReference type="GO" id="GO:0015385">
    <property type="term" value="F:sodium:proton antiporter activity"/>
    <property type="evidence" value="ECO:0007669"/>
    <property type="project" value="InterPro"/>
</dbReference>
<feature type="transmembrane region" description="Helical" evidence="12">
    <location>
        <begin position="131"/>
        <end position="152"/>
    </location>
</feature>
<keyword evidence="9" id="KW-0406">Ion transport</keyword>
<sequence>MSVYYTLCILAAMAISIAFVNQYIMKIQTTIAITFGALLISILMLILGKTTWPELQSHAIATLETVDFGEFLLQGILGFLLFAGGLGINLPALKSQKWEISVLVLIGVLISTLVVAGGLWLLAYVAAIPLPFIYCLLFGALISPTDPIAVLAIVKKLGAPEQIAIQIEGESLFNDGIGLVIFLTIFAVAFNGNEATFGSVMTLFTHEAIGGIVFGALLGLMSHVMISATDDGSMELLMTLCIPTAGFALANMLGVSGALAMVVAGIMIGNWTRYTGFSEQSQKYLDHFWHLLDEFLNALLFLLIGLAMLLVQFHWQAWILVLCGIPLVLAGRFVSVALPYVGFRRFRSYNKFSIRILTWGGLRGGLSLAMALSIPTGIKLGTDGQVELRDLILMMTYAIVLFSIIVQGMTITPMINKAKAAEKAGFPIE</sequence>
<dbReference type="Proteomes" id="UP000243073">
    <property type="component" value="Unassembled WGS sequence"/>
</dbReference>
<feature type="transmembrane region" description="Helical" evidence="12">
    <location>
        <begin position="31"/>
        <end position="51"/>
    </location>
</feature>
<gene>
    <name evidence="14" type="ORF">BFR47_13550</name>
</gene>
<evidence type="ECO:0000256" key="11">
    <source>
        <dbReference type="ARBA" id="ARBA00023201"/>
    </source>
</evidence>
<dbReference type="OrthoDB" id="9774146at2"/>
<reference evidence="14 15" key="1">
    <citation type="submission" date="2016-07" db="EMBL/GenBank/DDBJ databases">
        <title>Draft Genome Sequence of Oceanisphaera psychrotolerans, isolated from coastal sediment samples.</title>
        <authorList>
            <person name="Zhuo S."/>
            <person name="Ruan Z."/>
        </authorList>
    </citation>
    <scope>NUCLEOTIDE SEQUENCE [LARGE SCALE GENOMIC DNA]</scope>
    <source>
        <strain evidence="14 15">LAM-WHM-ZC</strain>
    </source>
</reference>
<dbReference type="GO" id="GO:0005886">
    <property type="term" value="C:plasma membrane"/>
    <property type="evidence" value="ECO:0007669"/>
    <property type="project" value="UniProtKB-SubCell"/>
</dbReference>
<keyword evidence="3" id="KW-0813">Transport</keyword>
<feature type="transmembrane region" description="Helical" evidence="12">
    <location>
        <begin position="71"/>
        <end position="90"/>
    </location>
</feature>
<dbReference type="Gene3D" id="6.10.140.1330">
    <property type="match status" value="1"/>
</dbReference>
<evidence type="ECO:0000256" key="8">
    <source>
        <dbReference type="ARBA" id="ARBA00023053"/>
    </source>
</evidence>
<dbReference type="InterPro" id="IPR006153">
    <property type="entry name" value="Cation/H_exchanger_TM"/>
</dbReference>
<comment type="subcellular location">
    <subcellularLocation>
        <location evidence="1">Cell membrane</location>
        <topology evidence="1">Multi-pass membrane protein</topology>
    </subcellularLocation>
</comment>
<dbReference type="PANTHER" id="PTHR10110:SF195">
    <property type="entry name" value="NA(+)_H(+) ANTIPORTER NHAS2"/>
    <property type="match status" value="1"/>
</dbReference>
<dbReference type="InterPro" id="IPR018422">
    <property type="entry name" value="Cation/H_exchanger_CPA1"/>
</dbReference>
<keyword evidence="8" id="KW-0915">Sodium</keyword>
<evidence type="ECO:0000256" key="4">
    <source>
        <dbReference type="ARBA" id="ARBA00022449"/>
    </source>
</evidence>
<name>A0A1J4QG13_9GAMM</name>
<evidence type="ECO:0000256" key="9">
    <source>
        <dbReference type="ARBA" id="ARBA00023065"/>
    </source>
</evidence>
<keyword evidence="5" id="KW-1003">Cell membrane</keyword>
<feature type="transmembrane region" description="Helical" evidence="12">
    <location>
        <begin position="354"/>
        <end position="374"/>
    </location>
</feature>
<dbReference type="EMBL" id="MDKE01000017">
    <property type="protein sequence ID" value="OIN10278.1"/>
    <property type="molecule type" value="Genomic_DNA"/>
</dbReference>
<protein>
    <submittedName>
        <fullName evidence="14">Sodium:proton antiporter</fullName>
    </submittedName>
</protein>
<feature type="transmembrane region" description="Helical" evidence="12">
    <location>
        <begin position="319"/>
        <end position="342"/>
    </location>
</feature>
<evidence type="ECO:0000256" key="6">
    <source>
        <dbReference type="ARBA" id="ARBA00022692"/>
    </source>
</evidence>
<evidence type="ECO:0000256" key="12">
    <source>
        <dbReference type="SAM" id="Phobius"/>
    </source>
</evidence>